<dbReference type="EMBL" id="CP144699">
    <property type="protein sequence ID" value="WVZ18873.1"/>
    <property type="molecule type" value="Genomic_DNA"/>
</dbReference>
<evidence type="ECO:0000313" key="2">
    <source>
        <dbReference type="EMBL" id="WVZ18873.1"/>
    </source>
</evidence>
<keyword evidence="3" id="KW-1185">Reference proteome</keyword>
<gene>
    <name evidence="2" type="ORF">V8G54_006195</name>
</gene>
<organism evidence="2 3">
    <name type="scientific">Vigna mungo</name>
    <name type="common">Black gram</name>
    <name type="synonym">Phaseolus mungo</name>
    <dbReference type="NCBI Taxonomy" id="3915"/>
    <lineage>
        <taxon>Eukaryota</taxon>
        <taxon>Viridiplantae</taxon>
        <taxon>Streptophyta</taxon>
        <taxon>Embryophyta</taxon>
        <taxon>Tracheophyta</taxon>
        <taxon>Spermatophyta</taxon>
        <taxon>Magnoliopsida</taxon>
        <taxon>eudicotyledons</taxon>
        <taxon>Gunneridae</taxon>
        <taxon>Pentapetalae</taxon>
        <taxon>rosids</taxon>
        <taxon>fabids</taxon>
        <taxon>Fabales</taxon>
        <taxon>Fabaceae</taxon>
        <taxon>Papilionoideae</taxon>
        <taxon>50 kb inversion clade</taxon>
        <taxon>NPAAA clade</taxon>
        <taxon>indigoferoid/millettioid clade</taxon>
        <taxon>Phaseoleae</taxon>
        <taxon>Vigna</taxon>
    </lineage>
</organism>
<evidence type="ECO:0000313" key="3">
    <source>
        <dbReference type="Proteomes" id="UP001374535"/>
    </source>
</evidence>
<dbReference type="Proteomes" id="UP001374535">
    <property type="component" value="Chromosome 2"/>
</dbReference>
<dbReference type="PROSITE" id="PS51367">
    <property type="entry name" value="THAUMATIN_2"/>
    <property type="match status" value="1"/>
</dbReference>
<evidence type="ECO:0000256" key="1">
    <source>
        <dbReference type="ARBA" id="ARBA00010607"/>
    </source>
</evidence>
<dbReference type="PRINTS" id="PR00347">
    <property type="entry name" value="THAUMATIN"/>
</dbReference>
<evidence type="ECO:0008006" key="4">
    <source>
        <dbReference type="Google" id="ProtNLM"/>
    </source>
</evidence>
<name>A0AAQ3S727_VIGMU</name>
<dbReference type="AlphaFoldDB" id="A0AAQ3S727"/>
<dbReference type="InterPro" id="IPR037176">
    <property type="entry name" value="Osmotin/thaumatin-like_sf"/>
</dbReference>
<protein>
    <recommendedName>
        <fullName evidence="4">Thaumatin-like protein</fullName>
    </recommendedName>
</protein>
<dbReference type="SMART" id="SM00205">
    <property type="entry name" value="THN"/>
    <property type="match status" value="1"/>
</dbReference>
<proteinExistence type="inferred from homology"/>
<sequence>MTNVSNLGRSNAQRVLCNGNGATPPATLAEFTLGSGSPDYYDVSLVDSYNLPMMVESSGGSGSCATTGCGADLNRRCPTELRVEGDDTFNDATSTFTCSAVDYIVTFCPSPRYHSSIL</sequence>
<dbReference type="Pfam" id="PF00314">
    <property type="entry name" value="Thaumatin"/>
    <property type="match status" value="1"/>
</dbReference>
<accession>A0AAQ3S727</accession>
<dbReference type="PANTHER" id="PTHR31048">
    <property type="entry name" value="OS03G0233200 PROTEIN"/>
    <property type="match status" value="1"/>
</dbReference>
<reference evidence="2 3" key="1">
    <citation type="journal article" date="2023" name="Life. Sci Alliance">
        <title>Evolutionary insights into 3D genome organization and epigenetic landscape of Vigna mungo.</title>
        <authorList>
            <person name="Junaid A."/>
            <person name="Singh B."/>
            <person name="Bhatia S."/>
        </authorList>
    </citation>
    <scope>NUCLEOTIDE SEQUENCE [LARGE SCALE GENOMIC DNA]</scope>
    <source>
        <strain evidence="2">Urdbean</strain>
    </source>
</reference>
<dbReference type="InterPro" id="IPR001938">
    <property type="entry name" value="Thaumatin"/>
</dbReference>
<dbReference type="SUPFAM" id="SSF49870">
    <property type="entry name" value="Osmotin, thaumatin-like protein"/>
    <property type="match status" value="1"/>
</dbReference>
<dbReference type="PIRSF" id="PIRSF002703">
    <property type="entry name" value="Thaumatin"/>
    <property type="match status" value="1"/>
</dbReference>
<comment type="similarity">
    <text evidence="1">Belongs to the thaumatin family.</text>
</comment>
<dbReference type="Gene3D" id="2.60.110.10">
    <property type="entry name" value="Thaumatin"/>
    <property type="match status" value="1"/>
</dbReference>